<comment type="similarity">
    <text evidence="1">Belongs to the SEC10 family.</text>
</comment>
<dbReference type="GO" id="GO:0000145">
    <property type="term" value="C:exocyst"/>
    <property type="evidence" value="ECO:0007669"/>
    <property type="project" value="TreeGrafter"/>
</dbReference>
<dbReference type="OrthoDB" id="125856at2759"/>
<dbReference type="Proteomes" id="UP000001876">
    <property type="component" value="Unassembled WGS sequence"/>
</dbReference>
<dbReference type="InterPro" id="IPR048627">
    <property type="entry name" value="Sec10_HB"/>
</dbReference>
<dbReference type="GO" id="GO:0006887">
    <property type="term" value="P:exocytosis"/>
    <property type="evidence" value="ECO:0007669"/>
    <property type="project" value="UniProtKB-KW"/>
</dbReference>
<evidence type="ECO:0000256" key="5">
    <source>
        <dbReference type="SAM" id="MobiDB-lite"/>
    </source>
</evidence>
<dbReference type="GeneID" id="9682600"/>
<name>C1MNS4_MICPC</name>
<feature type="region of interest" description="Disordered" evidence="5">
    <location>
        <begin position="1"/>
        <end position="22"/>
    </location>
</feature>
<dbReference type="Pfam" id="PF07393">
    <property type="entry name" value="Sec10_HB"/>
    <property type="match status" value="1"/>
</dbReference>
<keyword evidence="9" id="KW-1185">Reference proteome</keyword>
<evidence type="ECO:0000256" key="3">
    <source>
        <dbReference type="ARBA" id="ARBA00022483"/>
    </source>
</evidence>
<organism evidence="9">
    <name type="scientific">Micromonas pusilla (strain CCMP1545)</name>
    <name type="common">Picoplanktonic green alga</name>
    <dbReference type="NCBI Taxonomy" id="564608"/>
    <lineage>
        <taxon>Eukaryota</taxon>
        <taxon>Viridiplantae</taxon>
        <taxon>Chlorophyta</taxon>
        <taxon>Mamiellophyceae</taxon>
        <taxon>Mamiellales</taxon>
        <taxon>Mamiellaceae</taxon>
        <taxon>Micromonas</taxon>
    </lineage>
</organism>
<evidence type="ECO:0000259" key="6">
    <source>
        <dbReference type="Pfam" id="PF07393"/>
    </source>
</evidence>
<dbReference type="InterPro" id="IPR009976">
    <property type="entry name" value="Sec10-like"/>
</dbReference>
<dbReference type="PANTHER" id="PTHR12100:SF0">
    <property type="entry name" value="EXOCYST COMPLEX COMPONENT 5"/>
    <property type="match status" value="1"/>
</dbReference>
<dbReference type="Pfam" id="PF20667">
    <property type="entry name" value="Sec10_N"/>
    <property type="match status" value="1"/>
</dbReference>
<feature type="domain" description="Exocyst complex component Sec10 N-terminal" evidence="7">
    <location>
        <begin position="75"/>
        <end position="175"/>
    </location>
</feature>
<dbReference type="PANTHER" id="PTHR12100">
    <property type="entry name" value="SEC10"/>
    <property type="match status" value="1"/>
</dbReference>
<feature type="region of interest" description="Disordered" evidence="5">
    <location>
        <begin position="208"/>
        <end position="272"/>
    </location>
</feature>
<protein>
    <submittedName>
        <fullName evidence="8">Predicted protein</fullName>
    </submittedName>
</protein>
<gene>
    <name evidence="8" type="ORF">MICPUCDRAFT_56010</name>
</gene>
<feature type="compositionally biased region" description="Basic and acidic residues" evidence="5">
    <location>
        <begin position="253"/>
        <end position="265"/>
    </location>
</feature>
<keyword evidence="3" id="KW-0268">Exocytosis</keyword>
<feature type="domain" description="Exocyst complex component Sec10-like alpha-helical bundle" evidence="6">
    <location>
        <begin position="193"/>
        <end position="346"/>
    </location>
</feature>
<keyword evidence="2" id="KW-0813">Transport</keyword>
<proteinExistence type="inferred from homology"/>
<evidence type="ECO:0000313" key="8">
    <source>
        <dbReference type="EMBL" id="EEH58341.1"/>
    </source>
</evidence>
<dbReference type="GO" id="GO:0006893">
    <property type="term" value="P:Golgi to plasma membrane transport"/>
    <property type="evidence" value="ECO:0007669"/>
    <property type="project" value="TreeGrafter"/>
</dbReference>
<evidence type="ECO:0000259" key="7">
    <source>
        <dbReference type="Pfam" id="PF20667"/>
    </source>
</evidence>
<sequence length="366" mass="39848">MAPPPPRPASEDEFKARLSPATARADGRIPADDFSVSEYVASLVRPLLPTTETPLERVTVDDVYPVAGAMLDRLELAREKLVNLERVHAMRAASLSARARKEEKALERAADGLKSGVGALSTALDAIETRVSHVASRTGRVGERLRVADAQRLATTDAVSLATHLAAFNACESFEDLRLHVDPLFYDQTRSPEAARLAQRLLRVATEAAESERARRKKTALAEAARVHRRRPPGTGPRPGGAGASSSSIVDEVDAKSRRRERGEDAGGGPKPLALARAIDNLERYCDQLENDVLLAFAEAEDEGDLRAMKRAAKTLSRFNQGSSLISRFIATRPMFMSVDAVNEIEARSPSHWFPYDRVGVVNADP</sequence>
<dbReference type="RefSeq" id="XP_003056696.1">
    <property type="nucleotide sequence ID" value="XM_003056650.1"/>
</dbReference>
<reference evidence="8 9" key="1">
    <citation type="journal article" date="2009" name="Science">
        <title>Green evolution and dynamic adaptations revealed by genomes of the marine picoeukaryotes Micromonas.</title>
        <authorList>
            <person name="Worden A.Z."/>
            <person name="Lee J.H."/>
            <person name="Mock T."/>
            <person name="Rouze P."/>
            <person name="Simmons M.P."/>
            <person name="Aerts A.L."/>
            <person name="Allen A.E."/>
            <person name="Cuvelier M.L."/>
            <person name="Derelle E."/>
            <person name="Everett M.V."/>
            <person name="Foulon E."/>
            <person name="Grimwood J."/>
            <person name="Gundlach H."/>
            <person name="Henrissat B."/>
            <person name="Napoli C."/>
            <person name="McDonald S.M."/>
            <person name="Parker M.S."/>
            <person name="Rombauts S."/>
            <person name="Salamov A."/>
            <person name="Von Dassow P."/>
            <person name="Badger J.H."/>
            <person name="Coutinho P.M."/>
            <person name="Demir E."/>
            <person name="Dubchak I."/>
            <person name="Gentemann C."/>
            <person name="Eikrem W."/>
            <person name="Gready J.E."/>
            <person name="John U."/>
            <person name="Lanier W."/>
            <person name="Lindquist E.A."/>
            <person name="Lucas S."/>
            <person name="Mayer K.F."/>
            <person name="Moreau H."/>
            <person name="Not F."/>
            <person name="Otillar R."/>
            <person name="Panaud O."/>
            <person name="Pangilinan J."/>
            <person name="Paulsen I."/>
            <person name="Piegu B."/>
            <person name="Poliakov A."/>
            <person name="Robbens S."/>
            <person name="Schmutz J."/>
            <person name="Toulza E."/>
            <person name="Wyss T."/>
            <person name="Zelensky A."/>
            <person name="Zhou K."/>
            <person name="Armbrust E.V."/>
            <person name="Bhattacharya D."/>
            <person name="Goodenough U.W."/>
            <person name="Van de Peer Y."/>
            <person name="Grigoriev I.V."/>
        </authorList>
    </citation>
    <scope>NUCLEOTIDE SEQUENCE [LARGE SCALE GENOMIC DNA]</scope>
    <source>
        <strain evidence="8 9">CCMP1545</strain>
    </source>
</reference>
<dbReference type="STRING" id="564608.C1MNS4"/>
<evidence type="ECO:0000313" key="9">
    <source>
        <dbReference type="Proteomes" id="UP000001876"/>
    </source>
</evidence>
<dbReference type="EMBL" id="GG663737">
    <property type="protein sequence ID" value="EEH58341.1"/>
    <property type="molecule type" value="Genomic_DNA"/>
</dbReference>
<evidence type="ECO:0000256" key="1">
    <source>
        <dbReference type="ARBA" id="ARBA00006572"/>
    </source>
</evidence>
<accession>C1MNS4</accession>
<dbReference type="AlphaFoldDB" id="C1MNS4"/>
<keyword evidence="4" id="KW-0175">Coiled coil</keyword>
<evidence type="ECO:0000256" key="4">
    <source>
        <dbReference type="ARBA" id="ARBA00023054"/>
    </source>
</evidence>
<dbReference type="KEGG" id="mpp:MICPUCDRAFT_56010"/>
<evidence type="ECO:0000256" key="2">
    <source>
        <dbReference type="ARBA" id="ARBA00022448"/>
    </source>
</evidence>
<dbReference type="InterPro" id="IPR048625">
    <property type="entry name" value="Sec10_N"/>
</dbReference>